<organism evidence="2 3">
    <name type="scientific">Burkholderia territorii</name>
    <dbReference type="NCBI Taxonomy" id="1503055"/>
    <lineage>
        <taxon>Bacteria</taxon>
        <taxon>Pseudomonadati</taxon>
        <taxon>Pseudomonadota</taxon>
        <taxon>Betaproteobacteria</taxon>
        <taxon>Burkholderiales</taxon>
        <taxon>Burkholderiaceae</taxon>
        <taxon>Burkholderia</taxon>
        <taxon>Burkholderia cepacia complex</taxon>
    </lineage>
</organism>
<gene>
    <name evidence="2" type="ORF">WT83_22810</name>
</gene>
<protein>
    <submittedName>
        <fullName evidence="2">Uncharacterized protein</fullName>
    </submittedName>
</protein>
<comment type="caution">
    <text evidence="2">The sequence shown here is derived from an EMBL/GenBank/DDBJ whole genome shotgun (WGS) entry which is preliminary data.</text>
</comment>
<name>A0A108ECD2_9BURK</name>
<proteinExistence type="predicted"/>
<feature type="compositionally biased region" description="Basic and acidic residues" evidence="1">
    <location>
        <begin position="33"/>
        <end position="48"/>
    </location>
</feature>
<evidence type="ECO:0000256" key="1">
    <source>
        <dbReference type="SAM" id="MobiDB-lite"/>
    </source>
</evidence>
<accession>A0A108ECD2</accession>
<dbReference type="Proteomes" id="UP000068016">
    <property type="component" value="Unassembled WGS sequence"/>
</dbReference>
<evidence type="ECO:0000313" key="3">
    <source>
        <dbReference type="Proteomes" id="UP000068016"/>
    </source>
</evidence>
<dbReference type="EMBL" id="LPLZ01000065">
    <property type="protein sequence ID" value="KWN08680.1"/>
    <property type="molecule type" value="Genomic_DNA"/>
</dbReference>
<feature type="region of interest" description="Disordered" evidence="1">
    <location>
        <begin position="16"/>
        <end position="48"/>
    </location>
</feature>
<sequence>MRRFIYGTTWRTAQAARAADDVAARQPAGATGQRRDATRDGRPPGKDRSVVLIVAVFDGEQSAAPGGGCVRSDLDDDASPMRLRGGLHLTAPPCPPRTFLPTNVA</sequence>
<reference evidence="2 3" key="1">
    <citation type="submission" date="2015-11" db="EMBL/GenBank/DDBJ databases">
        <title>Expanding the genomic diversity of Burkholderia species for the development of highly accurate diagnostics.</title>
        <authorList>
            <person name="Sahl J."/>
            <person name="Keim P."/>
            <person name="Wagner D."/>
        </authorList>
    </citation>
    <scope>NUCLEOTIDE SEQUENCE [LARGE SCALE GENOMIC DNA]</scope>
    <source>
        <strain evidence="2 3">MSMB793WGS</strain>
    </source>
</reference>
<dbReference type="AlphaFoldDB" id="A0A108ECD2"/>
<evidence type="ECO:0000313" key="2">
    <source>
        <dbReference type="EMBL" id="KWN08680.1"/>
    </source>
</evidence>